<keyword evidence="3" id="KW-1185">Reference proteome</keyword>
<organism evidence="2 3">
    <name type="scientific">Antrihabitans cavernicola</name>
    <dbReference type="NCBI Taxonomy" id="2495913"/>
    <lineage>
        <taxon>Bacteria</taxon>
        <taxon>Bacillati</taxon>
        <taxon>Actinomycetota</taxon>
        <taxon>Actinomycetes</taxon>
        <taxon>Mycobacteriales</taxon>
        <taxon>Nocardiaceae</taxon>
        <taxon>Antrihabitans</taxon>
    </lineage>
</organism>
<sequence>MTERHRRPTRASAMRMTADDRRQLAVAIQLIAGIATAVVLFFSSTSVLPDSTNLVVRGAVVPLVLSAVIFLVCRFIEPVRAYGRTVLIATAVVVFAVFVAYYGVHAVFG</sequence>
<proteinExistence type="predicted"/>
<name>A0A5A7S6E8_9NOCA</name>
<keyword evidence="1" id="KW-0812">Transmembrane</keyword>
<feature type="transmembrane region" description="Helical" evidence="1">
    <location>
        <begin position="54"/>
        <end position="73"/>
    </location>
</feature>
<evidence type="ECO:0000313" key="2">
    <source>
        <dbReference type="EMBL" id="KAA0021690.1"/>
    </source>
</evidence>
<gene>
    <name evidence="2" type="ORF">FOY51_17535</name>
</gene>
<accession>A0A5A7S6E8</accession>
<dbReference type="RefSeq" id="WP_149431557.1">
    <property type="nucleotide sequence ID" value="NZ_VLNY01000008.1"/>
</dbReference>
<evidence type="ECO:0000313" key="3">
    <source>
        <dbReference type="Proteomes" id="UP000322244"/>
    </source>
</evidence>
<evidence type="ECO:0000256" key="1">
    <source>
        <dbReference type="SAM" id="Phobius"/>
    </source>
</evidence>
<keyword evidence="1" id="KW-1133">Transmembrane helix</keyword>
<protein>
    <submittedName>
        <fullName evidence="2">Uncharacterized protein</fullName>
    </submittedName>
</protein>
<dbReference type="EMBL" id="VLNY01000008">
    <property type="protein sequence ID" value="KAA0021690.1"/>
    <property type="molecule type" value="Genomic_DNA"/>
</dbReference>
<dbReference type="Proteomes" id="UP000322244">
    <property type="component" value="Unassembled WGS sequence"/>
</dbReference>
<comment type="caution">
    <text evidence="2">The sequence shown here is derived from an EMBL/GenBank/DDBJ whole genome shotgun (WGS) entry which is preliminary data.</text>
</comment>
<dbReference type="AlphaFoldDB" id="A0A5A7S6E8"/>
<reference evidence="2 3" key="1">
    <citation type="submission" date="2019-07" db="EMBL/GenBank/DDBJ databases">
        <title>Rhodococcus cavernicolus sp. nov., isolated from a cave.</title>
        <authorList>
            <person name="Lee S.D."/>
        </authorList>
    </citation>
    <scope>NUCLEOTIDE SEQUENCE [LARGE SCALE GENOMIC DNA]</scope>
    <source>
        <strain evidence="2 3">C1-24</strain>
    </source>
</reference>
<feature type="transmembrane region" description="Helical" evidence="1">
    <location>
        <begin position="24"/>
        <end position="42"/>
    </location>
</feature>
<feature type="transmembrane region" description="Helical" evidence="1">
    <location>
        <begin position="85"/>
        <end position="104"/>
    </location>
</feature>
<keyword evidence="1" id="KW-0472">Membrane</keyword>